<dbReference type="EMBL" id="JAUTWS010000105">
    <property type="protein sequence ID" value="MDO9713611.1"/>
    <property type="molecule type" value="Genomic_DNA"/>
</dbReference>
<evidence type="ECO:0000256" key="5">
    <source>
        <dbReference type="HAMAP-Rule" id="MF_00299"/>
    </source>
</evidence>
<evidence type="ECO:0000313" key="7">
    <source>
        <dbReference type="Proteomes" id="UP001243009"/>
    </source>
</evidence>
<evidence type="ECO:0000256" key="1">
    <source>
        <dbReference type="ARBA" id="ARBA00009836"/>
    </source>
</evidence>
<reference evidence="6 7" key="1">
    <citation type="submission" date="2023-08" db="EMBL/GenBank/DDBJ databases">
        <title>The draft genome sequence of Paracraurococcus sp. LOR1-02.</title>
        <authorList>
            <person name="Kingkaew E."/>
            <person name="Tanasupawat S."/>
        </authorList>
    </citation>
    <scope>NUCLEOTIDE SEQUENCE [LARGE SCALE GENOMIC DNA]</scope>
    <source>
        <strain evidence="6 7">LOR1-02</strain>
    </source>
</reference>
<dbReference type="PANTHER" id="PTHR12684">
    <property type="entry name" value="PUTATIVE PHOSPHOTRANSFERASE"/>
    <property type="match status" value="1"/>
</dbReference>
<name>A0ABT9EBN0_9PROT</name>
<sequence length="190" mass="20722">MSDLDLKRASKFIALILRHKPEVAGLTLDAEGWTDVEDLLRGLRAAGRPLSRDELAPLVEADAKGRYALSPDGQRIRAQQGHSVAVDLRLQAATPPLRLYHGTVRSVLDAILVEGLRKMQRHHVHLSPDVETATAVGARRGNPVILEVDAAAMTADGYAFLRSANGVWLTDAVPPQYLRLHRAEAALPHT</sequence>
<dbReference type="InterPro" id="IPR022928">
    <property type="entry name" value="RNA_2'-PTrans_KptA"/>
</dbReference>
<dbReference type="GO" id="GO:0016740">
    <property type="term" value="F:transferase activity"/>
    <property type="evidence" value="ECO:0007669"/>
    <property type="project" value="UniProtKB-KW"/>
</dbReference>
<evidence type="ECO:0000256" key="4">
    <source>
        <dbReference type="ARBA" id="ARBA00025212"/>
    </source>
</evidence>
<comment type="caution">
    <text evidence="6">The sequence shown here is derived from an EMBL/GenBank/DDBJ whole genome shotgun (WGS) entry which is preliminary data.</text>
</comment>
<dbReference type="Gene3D" id="1.10.10.970">
    <property type="entry name" value="RNA 2'-phosphotransferase, Tpt1/KptA family, N-terminal domain"/>
    <property type="match status" value="1"/>
</dbReference>
<keyword evidence="7" id="KW-1185">Reference proteome</keyword>
<accession>A0ABT9EBN0</accession>
<dbReference type="SUPFAM" id="SSF56399">
    <property type="entry name" value="ADP-ribosylation"/>
    <property type="match status" value="1"/>
</dbReference>
<dbReference type="NCBIfam" id="NF002014">
    <property type="entry name" value="PRK00819.1-4"/>
    <property type="match status" value="1"/>
</dbReference>
<keyword evidence="2 5" id="KW-0808">Transferase</keyword>
<dbReference type="Pfam" id="PF01885">
    <property type="entry name" value="PTS_2-RNA"/>
    <property type="match status" value="1"/>
</dbReference>
<protein>
    <recommendedName>
        <fullName evidence="5">Probable RNA 2'-phosphotransferase</fullName>
        <ecNumber evidence="5">2.7.1.-</ecNumber>
    </recommendedName>
</protein>
<evidence type="ECO:0000313" key="6">
    <source>
        <dbReference type="EMBL" id="MDO9713611.1"/>
    </source>
</evidence>
<dbReference type="InterPro" id="IPR002745">
    <property type="entry name" value="Ptrans_KptA/Tpt1"/>
</dbReference>
<organism evidence="6 7">
    <name type="scientific">Paracraurococcus lichenis</name>
    <dbReference type="NCBI Taxonomy" id="3064888"/>
    <lineage>
        <taxon>Bacteria</taxon>
        <taxon>Pseudomonadati</taxon>
        <taxon>Pseudomonadota</taxon>
        <taxon>Alphaproteobacteria</taxon>
        <taxon>Acetobacterales</taxon>
        <taxon>Roseomonadaceae</taxon>
        <taxon>Paracraurococcus</taxon>
    </lineage>
</organism>
<dbReference type="RefSeq" id="WP_305108467.1">
    <property type="nucleotide sequence ID" value="NZ_JAUTWS010000105.1"/>
</dbReference>
<comment type="similarity">
    <text evidence="1 5">Belongs to the KptA/TPT1 family.</text>
</comment>
<gene>
    <name evidence="5" type="primary">kptA</name>
    <name evidence="6" type="ORF">Q7A36_35170</name>
</gene>
<dbReference type="Gene3D" id="3.20.170.30">
    <property type="match status" value="1"/>
</dbReference>
<dbReference type="PANTHER" id="PTHR12684:SF2">
    <property type="entry name" value="TRNA 2'-PHOSPHOTRANSFERASE 1"/>
    <property type="match status" value="1"/>
</dbReference>
<evidence type="ECO:0000256" key="3">
    <source>
        <dbReference type="ARBA" id="ARBA00023027"/>
    </source>
</evidence>
<dbReference type="HAMAP" id="MF_00299">
    <property type="entry name" value="KptA"/>
    <property type="match status" value="1"/>
</dbReference>
<dbReference type="InterPro" id="IPR042080">
    <property type="entry name" value="RNA_2'-PTrans_N"/>
</dbReference>
<comment type="function">
    <text evidence="4 5">Removes the 2'-phosphate from RNA via an intermediate in which the phosphate is ADP-ribosylated by NAD followed by a presumed transesterification to release the RNA and generate ADP-ribose 1''-2''-cyclic phosphate (APPR&gt;P). May function as an ADP-ribosylase.</text>
</comment>
<keyword evidence="3 5" id="KW-0520">NAD</keyword>
<dbReference type="InterPro" id="IPR042081">
    <property type="entry name" value="RNA_2'-PTrans_C"/>
</dbReference>
<dbReference type="EC" id="2.7.1.-" evidence="5"/>
<proteinExistence type="inferred from homology"/>
<dbReference type="Proteomes" id="UP001243009">
    <property type="component" value="Unassembled WGS sequence"/>
</dbReference>
<evidence type="ECO:0000256" key="2">
    <source>
        <dbReference type="ARBA" id="ARBA00022679"/>
    </source>
</evidence>